<accession>A0A7J7ICW7</accession>
<proteinExistence type="predicted"/>
<keyword evidence="2" id="KW-1185">Reference proteome</keyword>
<comment type="caution">
    <text evidence="1">The sequence shown here is derived from an EMBL/GenBank/DDBJ whole genome shotgun (WGS) entry which is preliminary data.</text>
</comment>
<reference evidence="1 2" key="1">
    <citation type="journal article" date="2020" name="J. Phycol.">
        <title>Comparative genome analysis reveals Cyanidiococcus gen. nov., a new extremophilic red algal genus sister to Cyanidioschyzon (Cyanidioschyzonaceae, Rhodophyta).</title>
        <authorList>
            <person name="Liu S.-L."/>
            <person name="Chiang Y.-R."/>
            <person name="Yoon H.S."/>
            <person name="Fu H.-Y."/>
        </authorList>
    </citation>
    <scope>NUCLEOTIDE SEQUENCE [LARGE SCALE GENOMIC DNA]</scope>
    <source>
        <strain evidence="1 2">THAL066</strain>
    </source>
</reference>
<gene>
    <name evidence="1" type="ORF">F1559_003118</name>
</gene>
<sequence>MLPSTTARTVVTVLLCAIAICGLVSVASGTLASDVRAQRTVFVIHPQRAGEHRVSLDTPPNPATTCTFRYEQVHGASPETWELQLYGDRAAGELACRVRRVPPGEAAVATSGAVTKNADFASEHDEAAPSYLFFGDFAMVLGDGSTTVIEASAVGSEGNPVPTKDLVWEGARLQSRSGFMGSLRSVTMKALLY</sequence>
<organism evidence="1 2">
    <name type="scientific">Cyanidiococcus yangmingshanensis</name>
    <dbReference type="NCBI Taxonomy" id="2690220"/>
    <lineage>
        <taxon>Eukaryota</taxon>
        <taxon>Rhodophyta</taxon>
        <taxon>Bangiophyceae</taxon>
        <taxon>Cyanidiales</taxon>
        <taxon>Cyanidiaceae</taxon>
        <taxon>Cyanidiococcus</taxon>
    </lineage>
</organism>
<name>A0A7J7ICW7_9RHOD</name>
<evidence type="ECO:0000313" key="2">
    <source>
        <dbReference type="Proteomes" id="UP000530660"/>
    </source>
</evidence>
<protein>
    <submittedName>
        <fullName evidence="1">Uncharacterized protein</fullName>
    </submittedName>
</protein>
<dbReference type="Proteomes" id="UP000530660">
    <property type="component" value="Unassembled WGS sequence"/>
</dbReference>
<dbReference type="AlphaFoldDB" id="A0A7J7ICW7"/>
<evidence type="ECO:0000313" key="1">
    <source>
        <dbReference type="EMBL" id="KAF6000935.1"/>
    </source>
</evidence>
<dbReference type="EMBL" id="VWRR01000017">
    <property type="protein sequence ID" value="KAF6000935.1"/>
    <property type="molecule type" value="Genomic_DNA"/>
</dbReference>